<accession>X0TI64</accession>
<organism evidence="1">
    <name type="scientific">marine sediment metagenome</name>
    <dbReference type="NCBI Taxonomy" id="412755"/>
    <lineage>
        <taxon>unclassified sequences</taxon>
        <taxon>metagenomes</taxon>
        <taxon>ecological metagenomes</taxon>
    </lineage>
</organism>
<protein>
    <submittedName>
        <fullName evidence="1">Uncharacterized protein</fullName>
    </submittedName>
</protein>
<gene>
    <name evidence="1" type="ORF">S01H1_17889</name>
</gene>
<reference evidence="1" key="1">
    <citation type="journal article" date="2014" name="Front. Microbiol.">
        <title>High frequency of phylogenetically diverse reductive dehalogenase-homologous genes in deep subseafloor sedimentary metagenomes.</title>
        <authorList>
            <person name="Kawai M."/>
            <person name="Futagami T."/>
            <person name="Toyoda A."/>
            <person name="Takaki Y."/>
            <person name="Nishi S."/>
            <person name="Hori S."/>
            <person name="Arai W."/>
            <person name="Tsubouchi T."/>
            <person name="Morono Y."/>
            <person name="Uchiyama I."/>
            <person name="Ito T."/>
            <person name="Fujiyama A."/>
            <person name="Inagaki F."/>
            <person name="Takami H."/>
        </authorList>
    </citation>
    <scope>NUCLEOTIDE SEQUENCE</scope>
    <source>
        <strain evidence="1">Expedition CK06-06</strain>
    </source>
</reference>
<feature type="non-terminal residue" evidence="1">
    <location>
        <position position="1"/>
    </location>
</feature>
<comment type="caution">
    <text evidence="1">The sequence shown here is derived from an EMBL/GenBank/DDBJ whole genome shotgun (WGS) entry which is preliminary data.</text>
</comment>
<proteinExistence type="predicted"/>
<name>X0TI64_9ZZZZ</name>
<dbReference type="AlphaFoldDB" id="X0TI64"/>
<sequence length="234" mass="26809">ELDELNKKCAPEYQKRFKEEGIEELRDELKNADPTIRPLIEAQIAQREAEIKQQVEAEIRKQHDGKIDNMKGLISRLRLRRIGWKLDVAGGAVADFPQRVFDDGSFNRWGAWLTGGYEWKKWSVLGVFRYLGDQDDSDVGDQDDSDESSIDLGGRIVFDNFKRFSLSAEAVARIFSNRSTHDNQWRLAFLFDYAIAKNKSISFTFGRDFEDGQSGNLILLVNILLGFGSNRPVR</sequence>
<dbReference type="EMBL" id="BARS01009516">
    <property type="protein sequence ID" value="GAF75795.1"/>
    <property type="molecule type" value="Genomic_DNA"/>
</dbReference>
<evidence type="ECO:0000313" key="1">
    <source>
        <dbReference type="EMBL" id="GAF75795.1"/>
    </source>
</evidence>